<evidence type="ECO:0000256" key="5">
    <source>
        <dbReference type="ARBA" id="ARBA00023004"/>
    </source>
</evidence>
<keyword evidence="4" id="KW-0479">Metal-binding</keyword>
<feature type="domain" description="Globin" evidence="8">
    <location>
        <begin position="83"/>
        <end position="230"/>
    </location>
</feature>
<keyword evidence="1 6" id="KW-0813">Transport</keyword>
<evidence type="ECO:0000256" key="1">
    <source>
        <dbReference type="ARBA" id="ARBA00022448"/>
    </source>
</evidence>
<keyword evidence="3 6" id="KW-0561">Oxygen transport</keyword>
<dbReference type="Proteomes" id="UP001292094">
    <property type="component" value="Unassembled WGS sequence"/>
</dbReference>
<keyword evidence="5" id="KW-0408">Iron</keyword>
<evidence type="ECO:0000259" key="8">
    <source>
        <dbReference type="PROSITE" id="PS01033"/>
    </source>
</evidence>
<protein>
    <recommendedName>
        <fullName evidence="8">Globin domain-containing protein</fullName>
    </recommendedName>
</protein>
<sequence length="234" mass="26811">MGNSYARCEDYSATTDERTTRRSSLLRRCSRSLKGSLKRDDTTGNSDNNDEEEEEEEEGEGDGKETDVIEEEEREDNNTPPPTLTPEQKQLIKTTWTLIEASVAKVGVVLFMGLFETHPDVQQVFTPFRGLQMEQVKQSKELRAHALRVMGFVEKAVRRLDQPEKLVRMIQECGRNHCHYGAQPDQVQHVVPQFLQAVQPTLGEEWTEDVEEAWSVLLNNLTFIMKEAMVKQRG</sequence>
<keyword evidence="2 6" id="KW-0349">Heme</keyword>
<feature type="compositionally biased region" description="Basic and acidic residues" evidence="7">
    <location>
        <begin position="7"/>
        <end position="20"/>
    </location>
</feature>
<dbReference type="PANTHER" id="PTHR46458:SF1">
    <property type="entry name" value="GEO09476P1"/>
    <property type="match status" value="1"/>
</dbReference>
<evidence type="ECO:0000256" key="3">
    <source>
        <dbReference type="ARBA" id="ARBA00022621"/>
    </source>
</evidence>
<dbReference type="GO" id="GO:0019825">
    <property type="term" value="F:oxygen binding"/>
    <property type="evidence" value="ECO:0007669"/>
    <property type="project" value="InterPro"/>
</dbReference>
<evidence type="ECO:0000256" key="2">
    <source>
        <dbReference type="ARBA" id="ARBA00022617"/>
    </source>
</evidence>
<dbReference type="SUPFAM" id="SSF46458">
    <property type="entry name" value="Globin-like"/>
    <property type="match status" value="1"/>
</dbReference>
<dbReference type="InterPro" id="IPR009050">
    <property type="entry name" value="Globin-like_sf"/>
</dbReference>
<evidence type="ECO:0000256" key="7">
    <source>
        <dbReference type="SAM" id="MobiDB-lite"/>
    </source>
</evidence>
<reference evidence="9" key="1">
    <citation type="submission" date="2023-11" db="EMBL/GenBank/DDBJ databases">
        <title>Genome assemblies of two species of porcelain crab, Petrolisthes cinctipes and Petrolisthes manimaculis (Anomura: Porcellanidae).</title>
        <authorList>
            <person name="Angst P."/>
        </authorList>
    </citation>
    <scope>NUCLEOTIDE SEQUENCE</scope>
    <source>
        <strain evidence="9">PB745_02</strain>
        <tissue evidence="9">Gill</tissue>
    </source>
</reference>
<dbReference type="InterPro" id="IPR000971">
    <property type="entry name" value="Globin"/>
</dbReference>
<dbReference type="Gene3D" id="1.10.490.10">
    <property type="entry name" value="Globins"/>
    <property type="match status" value="1"/>
</dbReference>
<dbReference type="GO" id="GO:0005344">
    <property type="term" value="F:oxygen carrier activity"/>
    <property type="evidence" value="ECO:0007669"/>
    <property type="project" value="UniProtKB-KW"/>
</dbReference>
<evidence type="ECO:0000313" key="9">
    <source>
        <dbReference type="EMBL" id="KAK4329111.1"/>
    </source>
</evidence>
<proteinExistence type="inferred from homology"/>
<dbReference type="EMBL" id="JAWZYT010000033">
    <property type="protein sequence ID" value="KAK4329111.1"/>
    <property type="molecule type" value="Genomic_DNA"/>
</dbReference>
<evidence type="ECO:0000313" key="10">
    <source>
        <dbReference type="Proteomes" id="UP001292094"/>
    </source>
</evidence>
<accession>A0AAE1QME6</accession>
<dbReference type="PROSITE" id="PS01033">
    <property type="entry name" value="GLOBIN"/>
    <property type="match status" value="1"/>
</dbReference>
<comment type="similarity">
    <text evidence="6">Belongs to the globin family.</text>
</comment>
<dbReference type="InterPro" id="IPR012292">
    <property type="entry name" value="Globin/Proto"/>
</dbReference>
<dbReference type="PANTHER" id="PTHR46458">
    <property type="entry name" value="BLR2807 PROTEIN"/>
    <property type="match status" value="1"/>
</dbReference>
<organism evidence="9 10">
    <name type="scientific">Petrolisthes manimaculis</name>
    <dbReference type="NCBI Taxonomy" id="1843537"/>
    <lineage>
        <taxon>Eukaryota</taxon>
        <taxon>Metazoa</taxon>
        <taxon>Ecdysozoa</taxon>
        <taxon>Arthropoda</taxon>
        <taxon>Crustacea</taxon>
        <taxon>Multicrustacea</taxon>
        <taxon>Malacostraca</taxon>
        <taxon>Eumalacostraca</taxon>
        <taxon>Eucarida</taxon>
        <taxon>Decapoda</taxon>
        <taxon>Pleocyemata</taxon>
        <taxon>Anomura</taxon>
        <taxon>Galatheoidea</taxon>
        <taxon>Porcellanidae</taxon>
        <taxon>Petrolisthes</taxon>
    </lineage>
</organism>
<name>A0AAE1QME6_9EUCA</name>
<feature type="compositionally biased region" description="Acidic residues" evidence="7">
    <location>
        <begin position="48"/>
        <end position="60"/>
    </location>
</feature>
<feature type="region of interest" description="Disordered" evidence="7">
    <location>
        <begin position="1"/>
        <end position="88"/>
    </location>
</feature>
<dbReference type="AlphaFoldDB" id="A0AAE1QME6"/>
<keyword evidence="10" id="KW-1185">Reference proteome</keyword>
<evidence type="ECO:0000256" key="4">
    <source>
        <dbReference type="ARBA" id="ARBA00022723"/>
    </source>
</evidence>
<dbReference type="PRINTS" id="PR00188">
    <property type="entry name" value="PLANTGLOBIN"/>
</dbReference>
<dbReference type="GO" id="GO:0046872">
    <property type="term" value="F:metal ion binding"/>
    <property type="evidence" value="ECO:0007669"/>
    <property type="project" value="UniProtKB-KW"/>
</dbReference>
<gene>
    <name evidence="9" type="ORF">Pmani_000522</name>
</gene>
<comment type="caution">
    <text evidence="9">The sequence shown here is derived from an EMBL/GenBank/DDBJ whole genome shotgun (WGS) entry which is preliminary data.</text>
</comment>
<dbReference type="GO" id="GO:0020037">
    <property type="term" value="F:heme binding"/>
    <property type="evidence" value="ECO:0007669"/>
    <property type="project" value="InterPro"/>
</dbReference>
<dbReference type="InterPro" id="IPR050532">
    <property type="entry name" value="Globin-like_OT"/>
</dbReference>
<evidence type="ECO:0000256" key="6">
    <source>
        <dbReference type="RuleBase" id="RU000356"/>
    </source>
</evidence>
<dbReference type="Pfam" id="PF00042">
    <property type="entry name" value="Globin"/>
    <property type="match status" value="1"/>
</dbReference>